<evidence type="ECO:0000259" key="6">
    <source>
        <dbReference type="PROSITE" id="PS51999"/>
    </source>
</evidence>
<dbReference type="GO" id="GO:0008270">
    <property type="term" value="F:zinc ion binding"/>
    <property type="evidence" value="ECO:0007669"/>
    <property type="project" value="UniProtKB-KW"/>
</dbReference>
<protein>
    <recommendedName>
        <fullName evidence="6">GRF-type domain-containing protein</fullName>
    </recommendedName>
</protein>
<proteinExistence type="predicted"/>
<keyword evidence="1" id="KW-0479">Metal-binding</keyword>
<evidence type="ECO:0000256" key="5">
    <source>
        <dbReference type="SAM" id="Phobius"/>
    </source>
</evidence>
<keyword evidence="2 4" id="KW-0863">Zinc-finger</keyword>
<dbReference type="InterPro" id="IPR010666">
    <property type="entry name" value="Znf_GRF"/>
</dbReference>
<reference evidence="7" key="1">
    <citation type="journal article" date="2023" name="bioRxiv">
        <title>Improved chromosome-level genome assembly for marigold (Tagetes erecta).</title>
        <authorList>
            <person name="Jiang F."/>
            <person name="Yuan L."/>
            <person name="Wang S."/>
            <person name="Wang H."/>
            <person name="Xu D."/>
            <person name="Wang A."/>
            <person name="Fan W."/>
        </authorList>
    </citation>
    <scope>NUCLEOTIDE SEQUENCE</scope>
    <source>
        <strain evidence="7">WSJ</strain>
        <tissue evidence="7">Leaf</tissue>
    </source>
</reference>
<dbReference type="Pfam" id="PF06839">
    <property type="entry name" value="Zn_ribbon_GRF"/>
    <property type="match status" value="1"/>
</dbReference>
<evidence type="ECO:0000256" key="2">
    <source>
        <dbReference type="ARBA" id="ARBA00022771"/>
    </source>
</evidence>
<keyword evidence="3" id="KW-0862">Zinc</keyword>
<organism evidence="7 8">
    <name type="scientific">Tagetes erecta</name>
    <name type="common">African marigold</name>
    <dbReference type="NCBI Taxonomy" id="13708"/>
    <lineage>
        <taxon>Eukaryota</taxon>
        <taxon>Viridiplantae</taxon>
        <taxon>Streptophyta</taxon>
        <taxon>Embryophyta</taxon>
        <taxon>Tracheophyta</taxon>
        <taxon>Spermatophyta</taxon>
        <taxon>Magnoliopsida</taxon>
        <taxon>eudicotyledons</taxon>
        <taxon>Gunneridae</taxon>
        <taxon>Pentapetalae</taxon>
        <taxon>asterids</taxon>
        <taxon>campanulids</taxon>
        <taxon>Asterales</taxon>
        <taxon>Asteraceae</taxon>
        <taxon>Asteroideae</taxon>
        <taxon>Heliantheae alliance</taxon>
        <taxon>Tageteae</taxon>
        <taxon>Tagetes</taxon>
    </lineage>
</organism>
<sequence length="98" mass="11262">MVYCWCGNPTIVRTSRTAKNPGRKYYYCTLEGTKCGFNGWVDEEICQRCSHMIPGLMNAKNVAEERLKANIIKSSRLKRILIVSWIGFALFAIYKFGM</sequence>
<dbReference type="Proteomes" id="UP001229421">
    <property type="component" value="Unassembled WGS sequence"/>
</dbReference>
<keyword evidence="5" id="KW-1133">Transmembrane helix</keyword>
<evidence type="ECO:0000313" key="8">
    <source>
        <dbReference type="Proteomes" id="UP001229421"/>
    </source>
</evidence>
<evidence type="ECO:0000256" key="4">
    <source>
        <dbReference type="PROSITE-ProRule" id="PRU01343"/>
    </source>
</evidence>
<evidence type="ECO:0000256" key="1">
    <source>
        <dbReference type="ARBA" id="ARBA00022723"/>
    </source>
</evidence>
<accession>A0AAD8NWD1</accession>
<gene>
    <name evidence="7" type="ORF">QVD17_19259</name>
</gene>
<evidence type="ECO:0000313" key="7">
    <source>
        <dbReference type="EMBL" id="KAK1423948.1"/>
    </source>
</evidence>
<name>A0AAD8NWD1_TARER</name>
<feature type="transmembrane region" description="Helical" evidence="5">
    <location>
        <begin position="80"/>
        <end position="97"/>
    </location>
</feature>
<feature type="domain" description="GRF-type" evidence="6">
    <location>
        <begin position="4"/>
        <end position="44"/>
    </location>
</feature>
<dbReference type="EMBL" id="JAUHHV010000005">
    <property type="protein sequence ID" value="KAK1423948.1"/>
    <property type="molecule type" value="Genomic_DNA"/>
</dbReference>
<evidence type="ECO:0000256" key="3">
    <source>
        <dbReference type="ARBA" id="ARBA00022833"/>
    </source>
</evidence>
<keyword evidence="5" id="KW-0812">Transmembrane</keyword>
<keyword evidence="8" id="KW-1185">Reference proteome</keyword>
<dbReference type="PANTHER" id="PTHR33248">
    <property type="entry name" value="ZINC ION-BINDING PROTEIN"/>
    <property type="match status" value="1"/>
</dbReference>
<comment type="caution">
    <text evidence="7">The sequence shown here is derived from an EMBL/GenBank/DDBJ whole genome shotgun (WGS) entry which is preliminary data.</text>
</comment>
<dbReference type="PROSITE" id="PS51999">
    <property type="entry name" value="ZF_GRF"/>
    <property type="match status" value="1"/>
</dbReference>
<keyword evidence="5" id="KW-0472">Membrane</keyword>
<dbReference type="AlphaFoldDB" id="A0AAD8NWD1"/>